<dbReference type="Proteomes" id="UP000198642">
    <property type="component" value="Unassembled WGS sequence"/>
</dbReference>
<evidence type="ECO:0000313" key="2">
    <source>
        <dbReference type="EMBL" id="SFA91083.1"/>
    </source>
</evidence>
<proteinExistence type="predicted"/>
<dbReference type="OrthoDB" id="2450817at2"/>
<feature type="compositionally biased region" description="Low complexity" evidence="1">
    <location>
        <begin position="88"/>
        <end position="97"/>
    </location>
</feature>
<name>A0A1I0WT10_9BACI</name>
<dbReference type="STRING" id="237679.SAMN04488072_103215"/>
<accession>A0A1I0WT10</accession>
<evidence type="ECO:0000313" key="3">
    <source>
        <dbReference type="Proteomes" id="UP000198642"/>
    </source>
</evidence>
<feature type="region of interest" description="Disordered" evidence="1">
    <location>
        <begin position="39"/>
        <end position="163"/>
    </location>
</feature>
<dbReference type="AlphaFoldDB" id="A0A1I0WT10"/>
<evidence type="ECO:0000256" key="1">
    <source>
        <dbReference type="SAM" id="MobiDB-lite"/>
    </source>
</evidence>
<gene>
    <name evidence="2" type="ORF">SAMN04488072_103215</name>
</gene>
<protein>
    <submittedName>
        <fullName evidence="2">Uncharacterized protein</fullName>
    </submittedName>
</protein>
<dbReference type="RefSeq" id="WP_090234750.1">
    <property type="nucleotide sequence ID" value="NZ_FOJW01000003.1"/>
</dbReference>
<dbReference type="EMBL" id="FOJW01000003">
    <property type="protein sequence ID" value="SFA91083.1"/>
    <property type="molecule type" value="Genomic_DNA"/>
</dbReference>
<feature type="compositionally biased region" description="Polar residues" evidence="1">
    <location>
        <begin position="48"/>
        <end position="87"/>
    </location>
</feature>
<reference evidence="2 3" key="1">
    <citation type="submission" date="2016-10" db="EMBL/GenBank/DDBJ databases">
        <authorList>
            <person name="de Groot N.N."/>
        </authorList>
    </citation>
    <scope>NUCLEOTIDE SEQUENCE [LARGE SCALE GENOMIC DNA]</scope>
    <source>
        <strain evidence="2 3">CGMCC 1.3702</strain>
    </source>
</reference>
<organism evidence="2 3">
    <name type="scientific">Lentibacillus halodurans</name>
    <dbReference type="NCBI Taxonomy" id="237679"/>
    <lineage>
        <taxon>Bacteria</taxon>
        <taxon>Bacillati</taxon>
        <taxon>Bacillota</taxon>
        <taxon>Bacilli</taxon>
        <taxon>Bacillales</taxon>
        <taxon>Bacillaceae</taxon>
        <taxon>Lentibacillus</taxon>
    </lineage>
</organism>
<sequence length="413" mass="43200">MNRLLKRVLALLAIVIIAVQPVFVPAVYAVDSWTGNPWEGESWEGTPWNGTDLQWQGESWEGNSWQGNDTESPAPWSGQNWNQQDGMNGNPGSSDGYSGDGTSPGGPWNMPGYRYGPGGIGNPWLTPDFEGNGTDSDSLDGNGTNGNGTSGNETEGDPTSLEDFSSLPYGYDVGKYIVKDIMMGQAGLIGDLQTYQNMQDMGYNAKMNYGGRFYSNVFMNGLKLGVGDNIAFDSYDTYTHVSDGIGGIKDYNYIRNAQKTTDTAGDLASASSKISGKTPPASSVGALSKFNIAAAAVGTGISAFETGFKSAKAVDVLTSDASGADKTSAVADATASLGDTIMNAGVVTTAIPGGQAIGAGMVAVGAGVWAVSKGVKFVADNWKGNLADTGKAMWNKTKDTAKKAWDTVTGWFS</sequence>
<keyword evidence="3" id="KW-1185">Reference proteome</keyword>